<evidence type="ECO:0000313" key="2">
    <source>
        <dbReference type="EMBL" id="KIP53903.1"/>
    </source>
</evidence>
<evidence type="ECO:0000259" key="1">
    <source>
        <dbReference type="Pfam" id="PF07179"/>
    </source>
</evidence>
<accession>A0A0D0IWI9</accession>
<dbReference type="InterPro" id="IPR009839">
    <property type="entry name" value="SseB_N"/>
</dbReference>
<gene>
    <name evidence="2" type="ORF">SD72_00380</name>
</gene>
<reference evidence="2 3" key="1">
    <citation type="submission" date="2015-01" db="EMBL/GenBank/DDBJ databases">
        <title>Draft genome sequence of Leucobacter komagatae strain VKM ST2845.</title>
        <authorList>
            <person name="Karlyshev A.V."/>
            <person name="Kudryashova E.B."/>
        </authorList>
    </citation>
    <scope>NUCLEOTIDE SEQUENCE [LARGE SCALE GENOMIC DNA]</scope>
    <source>
        <strain evidence="2 3">VKM ST2845</strain>
    </source>
</reference>
<keyword evidence="3" id="KW-1185">Reference proteome</keyword>
<protein>
    <recommendedName>
        <fullName evidence="1">SseB protein N-terminal domain-containing protein</fullName>
    </recommendedName>
</protein>
<dbReference type="AlphaFoldDB" id="A0A0D0IWI9"/>
<dbReference type="Pfam" id="PF07179">
    <property type="entry name" value="SseB"/>
    <property type="match status" value="1"/>
</dbReference>
<sequence>MPESLVPGGPADSAGFPWAGRTFDHHETAFADDDGKTPAALAAAISAMRQAGEQYRAGGADPAAIEALAGLRQAVLRELSRSRLLVPLLAEAGELGETPDGRIVEKTQELSIVTVASPDGRRVMPVFSSVDAMQRWNPQSRPIPVPGPQAAVAAAQEGTDLIIVDPGSPETQFGVRRTELEAVALGEAGVPAWADPQVRAAFLTAAAGEGPLRALALLPGDPIGDLTAPETEVHLLIEEGLDRDALAAMLTRLQERWASDALIAERVDSLRFVPRVA</sequence>
<dbReference type="Proteomes" id="UP000032120">
    <property type="component" value="Unassembled WGS sequence"/>
</dbReference>
<proteinExistence type="predicted"/>
<organism evidence="2 3">
    <name type="scientific">Leucobacter komagatae</name>
    <dbReference type="NCBI Taxonomy" id="55969"/>
    <lineage>
        <taxon>Bacteria</taxon>
        <taxon>Bacillati</taxon>
        <taxon>Actinomycetota</taxon>
        <taxon>Actinomycetes</taxon>
        <taxon>Micrococcales</taxon>
        <taxon>Microbacteriaceae</taxon>
        <taxon>Leucobacter</taxon>
    </lineage>
</organism>
<comment type="caution">
    <text evidence="2">The sequence shown here is derived from an EMBL/GenBank/DDBJ whole genome shotgun (WGS) entry which is preliminary data.</text>
</comment>
<dbReference type="EMBL" id="JXSQ01000001">
    <property type="protein sequence ID" value="KIP53903.1"/>
    <property type="molecule type" value="Genomic_DNA"/>
</dbReference>
<evidence type="ECO:0000313" key="3">
    <source>
        <dbReference type="Proteomes" id="UP000032120"/>
    </source>
</evidence>
<name>A0A0D0IWI9_9MICO</name>
<feature type="domain" description="SseB protein N-terminal" evidence="1">
    <location>
        <begin position="66"/>
        <end position="171"/>
    </location>
</feature>